<sequence length="236" mass="26725">MGLKETVEKLFDELDKDKSGKISCAELKAALQSYSAEPLDESHVKAFFDKLDSNKDEYCLRTANYKKPRIPLPVGLCKWSFASRDSLLRRLCNIHNLNEKVFAPEREEQVVFNIPTYASLTTHLYMGIRDCEYQIPLQYAGHGICCSLLIKRLGMDELAPLLAIHFPLRSTFCSSRWQSKMQMDRKELAIAVVMSSCQFADAPLCCYKATSGGFMVVLPVRFKAFGLELSGEMRAD</sequence>
<dbReference type="SUPFAM" id="SSF47473">
    <property type="entry name" value="EF-hand"/>
    <property type="match status" value="1"/>
</dbReference>
<keyword evidence="1" id="KW-0106">Calcium</keyword>
<keyword evidence="4" id="KW-1185">Reference proteome</keyword>
<evidence type="ECO:0000256" key="1">
    <source>
        <dbReference type="ARBA" id="ARBA00022837"/>
    </source>
</evidence>
<proteinExistence type="predicted"/>
<dbReference type="InterPro" id="IPR018247">
    <property type="entry name" value="EF_Hand_1_Ca_BS"/>
</dbReference>
<dbReference type="PROSITE" id="PS00018">
    <property type="entry name" value="EF_HAND_1"/>
    <property type="match status" value="1"/>
</dbReference>
<gene>
    <name evidence="3" type="ORF">TcWFU_007633</name>
</gene>
<comment type="caution">
    <text evidence="3">The sequence shown here is derived from an EMBL/GenBank/DDBJ whole genome shotgun (WGS) entry which is preliminary data.</text>
</comment>
<name>A0ABR4QEI3_9CEST</name>
<evidence type="ECO:0000313" key="3">
    <source>
        <dbReference type="EMBL" id="KAL5108000.1"/>
    </source>
</evidence>
<protein>
    <recommendedName>
        <fullName evidence="2">EF-hand domain-containing protein</fullName>
    </recommendedName>
</protein>
<organism evidence="3 4">
    <name type="scientific">Taenia crassiceps</name>
    <dbReference type="NCBI Taxonomy" id="6207"/>
    <lineage>
        <taxon>Eukaryota</taxon>
        <taxon>Metazoa</taxon>
        <taxon>Spiralia</taxon>
        <taxon>Lophotrochozoa</taxon>
        <taxon>Platyhelminthes</taxon>
        <taxon>Cestoda</taxon>
        <taxon>Eucestoda</taxon>
        <taxon>Cyclophyllidea</taxon>
        <taxon>Taeniidae</taxon>
        <taxon>Taenia</taxon>
    </lineage>
</organism>
<evidence type="ECO:0000259" key="2">
    <source>
        <dbReference type="PROSITE" id="PS50222"/>
    </source>
</evidence>
<dbReference type="Pfam" id="PF13499">
    <property type="entry name" value="EF-hand_7"/>
    <property type="match status" value="1"/>
</dbReference>
<dbReference type="Gene3D" id="1.10.238.10">
    <property type="entry name" value="EF-hand"/>
    <property type="match status" value="1"/>
</dbReference>
<evidence type="ECO:0000313" key="4">
    <source>
        <dbReference type="Proteomes" id="UP001651158"/>
    </source>
</evidence>
<dbReference type="Proteomes" id="UP001651158">
    <property type="component" value="Unassembled WGS sequence"/>
</dbReference>
<dbReference type="EMBL" id="JAKROA010000004">
    <property type="protein sequence ID" value="KAL5108000.1"/>
    <property type="molecule type" value="Genomic_DNA"/>
</dbReference>
<dbReference type="SMART" id="SM00054">
    <property type="entry name" value="EFh"/>
    <property type="match status" value="1"/>
</dbReference>
<dbReference type="InterPro" id="IPR011992">
    <property type="entry name" value="EF-hand-dom_pair"/>
</dbReference>
<reference evidence="3 4" key="1">
    <citation type="journal article" date="2022" name="Front. Cell. Infect. Microbiol.">
        <title>The Genomes of Two Strains of Taenia crassiceps the Animal Model for the Study of Human Cysticercosis.</title>
        <authorList>
            <person name="Bobes R.J."/>
            <person name="Estrada K."/>
            <person name="Rios-Valencia D.G."/>
            <person name="Calderon-Gallegos A."/>
            <person name="de la Torre P."/>
            <person name="Carrero J.C."/>
            <person name="Sanchez-Flores A."/>
            <person name="Laclette J.P."/>
        </authorList>
    </citation>
    <scope>NUCLEOTIDE SEQUENCE [LARGE SCALE GENOMIC DNA]</scope>
    <source>
        <strain evidence="3">WFUcys</strain>
    </source>
</reference>
<dbReference type="InterPro" id="IPR002048">
    <property type="entry name" value="EF_hand_dom"/>
</dbReference>
<dbReference type="PROSITE" id="PS50222">
    <property type="entry name" value="EF_HAND_2"/>
    <property type="match status" value="1"/>
</dbReference>
<accession>A0ABR4QEI3</accession>
<feature type="domain" description="EF-hand" evidence="2">
    <location>
        <begin position="2"/>
        <end position="37"/>
    </location>
</feature>
<dbReference type="CDD" id="cd00051">
    <property type="entry name" value="EFh"/>
    <property type="match status" value="1"/>
</dbReference>